<dbReference type="Gene3D" id="1.10.10.10">
    <property type="entry name" value="Winged helix-like DNA-binding domain superfamily/Winged helix DNA-binding domain"/>
    <property type="match status" value="1"/>
</dbReference>
<dbReference type="KEGG" id="nar:Saro_3801"/>
<evidence type="ECO:0000313" key="3">
    <source>
        <dbReference type="Proteomes" id="UP000009134"/>
    </source>
</evidence>
<dbReference type="EMBL" id="CP000677">
    <property type="protein sequence ID" value="ABP64660.1"/>
    <property type="molecule type" value="Genomic_DNA"/>
</dbReference>
<keyword evidence="2" id="KW-0614">Plasmid</keyword>
<accession>A4XFE9</accession>
<protein>
    <submittedName>
        <fullName evidence="2">Regulatory protein, LuxR</fullName>
    </submittedName>
</protein>
<feature type="domain" description="HTH luxR-type" evidence="1">
    <location>
        <begin position="112"/>
        <end position="177"/>
    </location>
</feature>
<proteinExistence type="predicted"/>
<dbReference type="GO" id="GO:0006355">
    <property type="term" value="P:regulation of DNA-templated transcription"/>
    <property type="evidence" value="ECO:0007669"/>
    <property type="project" value="InterPro"/>
</dbReference>
<dbReference type="InterPro" id="IPR036388">
    <property type="entry name" value="WH-like_DNA-bd_sf"/>
</dbReference>
<dbReference type="SUPFAM" id="SSF46894">
    <property type="entry name" value="C-terminal effector domain of the bipartite response regulators"/>
    <property type="match status" value="1"/>
</dbReference>
<dbReference type="RefSeq" id="WP_011907042.1">
    <property type="nucleotide sequence ID" value="NC_009427.1"/>
</dbReference>
<evidence type="ECO:0000259" key="1">
    <source>
        <dbReference type="PROSITE" id="PS50043"/>
    </source>
</evidence>
<dbReference type="SMART" id="SM00421">
    <property type="entry name" value="HTH_LUXR"/>
    <property type="match status" value="1"/>
</dbReference>
<dbReference type="Proteomes" id="UP000009134">
    <property type="component" value="Plasmid pNL2"/>
</dbReference>
<dbReference type="InterPro" id="IPR000792">
    <property type="entry name" value="Tscrpt_reg_LuxR_C"/>
</dbReference>
<dbReference type="PROSITE" id="PS50043">
    <property type="entry name" value="HTH_LUXR_2"/>
    <property type="match status" value="1"/>
</dbReference>
<dbReference type="AlphaFoldDB" id="A4XFE9"/>
<keyword evidence="3" id="KW-1185">Reference proteome</keyword>
<gene>
    <name evidence="2" type="ordered locus">Saro_3801</name>
</gene>
<reference evidence="2 3" key="1">
    <citation type="submission" date="2007-04" db="EMBL/GenBank/DDBJ databases">
        <title>Complete sequence of plasmid pNL2 of Novosphingobium aromaticivorans DSM 12444.</title>
        <authorList>
            <consortium name="US DOE Joint Genome Institute"/>
            <person name="Copeland A."/>
            <person name="Lucas S."/>
            <person name="Lapidus A."/>
            <person name="Barry K."/>
            <person name="Detter J.C."/>
            <person name="Glavina del Rio T."/>
            <person name="Hammon N."/>
            <person name="Israni S."/>
            <person name="Dalin E."/>
            <person name="Tice H."/>
            <person name="Pitluck S."/>
            <person name="Chertkov O."/>
            <person name="Han C."/>
            <person name="Thomson S."/>
            <person name="Schmutz J."/>
            <person name="Larimer F."/>
            <person name="Land M."/>
            <person name="Kyrpides N."/>
            <person name="Ivanova N."/>
            <person name="Fredrickson J."/>
            <person name="Romine M.F."/>
            <person name="Richardson P."/>
        </authorList>
    </citation>
    <scope>NUCLEOTIDE SEQUENCE [LARGE SCALE GENOMIC DNA]</scope>
    <source>
        <strain evidence="3">ATCC 700278 / DSM 12444 / CCUG 56034 / CIP 105152 / NBRC 16084 / F199</strain>
        <plasmid evidence="2 3">pNL2</plasmid>
    </source>
</reference>
<sequence>MTSRSLPNEILWFFNATNRIFPNHLKAIWEGDVLMAVHRTATGRTADQMLGRFLSERPAAVGGPMTRVPIAMTGYPPIVARYVALDILEWDRAFLFGYVQVPQAAISEEDLASISRLSLTRREADIALQVSTGSSLTQIARDSQSSITTTRNLLKSALRKTGCGSQQELAILVHALLNRY</sequence>
<dbReference type="GO" id="GO:0003677">
    <property type="term" value="F:DNA binding"/>
    <property type="evidence" value="ECO:0007669"/>
    <property type="project" value="InterPro"/>
</dbReference>
<dbReference type="InterPro" id="IPR016032">
    <property type="entry name" value="Sig_transdc_resp-reg_C-effctor"/>
</dbReference>
<dbReference type="HOGENOM" id="CLU_1494777_0_0_5"/>
<evidence type="ECO:0000313" key="2">
    <source>
        <dbReference type="EMBL" id="ABP64660.1"/>
    </source>
</evidence>
<name>A4XFE9_NOVAD</name>
<geneLocation type="plasmid" evidence="2 3">
    <name>pNL2</name>
</geneLocation>
<organism evidence="2 3">
    <name type="scientific">Novosphingobium aromaticivorans (strain ATCC 700278 / DSM 12444 / CCUG 56034 / CIP 105152 / NBRC 16084 / F199)</name>
    <dbReference type="NCBI Taxonomy" id="279238"/>
    <lineage>
        <taxon>Bacteria</taxon>
        <taxon>Pseudomonadati</taxon>
        <taxon>Pseudomonadota</taxon>
        <taxon>Alphaproteobacteria</taxon>
        <taxon>Sphingomonadales</taxon>
        <taxon>Sphingomonadaceae</taxon>
        <taxon>Novosphingobium</taxon>
    </lineage>
</organism>